<organism evidence="1 2">
    <name type="scientific">Dethiosulfatarculus sandiegensis</name>
    <dbReference type="NCBI Taxonomy" id="1429043"/>
    <lineage>
        <taxon>Bacteria</taxon>
        <taxon>Pseudomonadati</taxon>
        <taxon>Thermodesulfobacteriota</taxon>
        <taxon>Desulfarculia</taxon>
        <taxon>Desulfarculales</taxon>
        <taxon>Desulfarculaceae</taxon>
        <taxon>Dethiosulfatarculus</taxon>
    </lineage>
</organism>
<comment type="caution">
    <text evidence="1">The sequence shown here is derived from an EMBL/GenBank/DDBJ whole genome shotgun (WGS) entry which is preliminary data.</text>
</comment>
<evidence type="ECO:0000313" key="1">
    <source>
        <dbReference type="EMBL" id="KIX15477.1"/>
    </source>
</evidence>
<dbReference type="InParanoid" id="A0A0D2GLD5"/>
<sequence length="62" mass="6941">MGDVFLSGCFFAPHHAPQVFVSLLFAITLFSRTGRHFTSVSIKTIGINRIFILNLPLPVFFT</sequence>
<proteinExistence type="predicted"/>
<gene>
    <name evidence="1" type="ORF">X474_04320</name>
</gene>
<accession>A0A0D2GLD5</accession>
<dbReference type="Proteomes" id="UP000032233">
    <property type="component" value="Unassembled WGS sequence"/>
</dbReference>
<dbReference type="AlphaFoldDB" id="A0A0D2GLD5"/>
<keyword evidence="2" id="KW-1185">Reference proteome</keyword>
<reference evidence="1 2" key="1">
    <citation type="submission" date="2013-11" db="EMBL/GenBank/DDBJ databases">
        <title>Metagenomic analysis of a methanogenic consortium involved in long chain n-alkane degradation.</title>
        <authorList>
            <person name="Davidova I.A."/>
            <person name="Callaghan A.V."/>
            <person name="Wawrik B."/>
            <person name="Pruitt S."/>
            <person name="Marks C."/>
            <person name="Duncan K.E."/>
            <person name="Suflita J.M."/>
        </authorList>
    </citation>
    <scope>NUCLEOTIDE SEQUENCE [LARGE SCALE GENOMIC DNA]</scope>
    <source>
        <strain evidence="1 2">SPR</strain>
    </source>
</reference>
<name>A0A0D2GLD5_9BACT</name>
<evidence type="ECO:0000313" key="2">
    <source>
        <dbReference type="Proteomes" id="UP000032233"/>
    </source>
</evidence>
<dbReference type="EMBL" id="AZAC01000003">
    <property type="protein sequence ID" value="KIX15477.1"/>
    <property type="molecule type" value="Genomic_DNA"/>
</dbReference>
<protein>
    <submittedName>
        <fullName evidence="1">Uncharacterized protein</fullName>
    </submittedName>
</protein>